<protein>
    <recommendedName>
        <fullName evidence="4">Drug/Metabolite Transporter (DMT) Superfamily</fullName>
    </recommendedName>
</protein>
<feature type="transmembrane region" description="Helical" evidence="1">
    <location>
        <begin position="94"/>
        <end position="117"/>
    </location>
</feature>
<feature type="transmembrane region" description="Helical" evidence="1">
    <location>
        <begin position="37"/>
        <end position="56"/>
    </location>
</feature>
<name>A0A1V9Y4N0_ACHHY</name>
<organism evidence="2 3">
    <name type="scientific">Achlya hypogyna</name>
    <name type="common">Oomycete</name>
    <name type="synonym">Protoachlya hypogyna</name>
    <dbReference type="NCBI Taxonomy" id="1202772"/>
    <lineage>
        <taxon>Eukaryota</taxon>
        <taxon>Sar</taxon>
        <taxon>Stramenopiles</taxon>
        <taxon>Oomycota</taxon>
        <taxon>Saprolegniomycetes</taxon>
        <taxon>Saprolegniales</taxon>
        <taxon>Achlyaceae</taxon>
        <taxon>Achlya</taxon>
    </lineage>
</organism>
<dbReference type="SUPFAM" id="SSF103481">
    <property type="entry name" value="Multidrug resistance efflux transporter EmrE"/>
    <property type="match status" value="1"/>
</dbReference>
<dbReference type="OrthoDB" id="76449at2759"/>
<feature type="transmembrane region" description="Helical" evidence="1">
    <location>
        <begin position="173"/>
        <end position="194"/>
    </location>
</feature>
<dbReference type="EMBL" id="JNBR01002884">
    <property type="protein sequence ID" value="OQR80680.1"/>
    <property type="molecule type" value="Genomic_DNA"/>
</dbReference>
<feature type="transmembrane region" description="Helical" evidence="1">
    <location>
        <begin position="200"/>
        <end position="218"/>
    </location>
</feature>
<keyword evidence="1" id="KW-1133">Transmembrane helix</keyword>
<keyword evidence="1" id="KW-0472">Membrane</keyword>
<feature type="transmembrane region" description="Helical" evidence="1">
    <location>
        <begin position="230"/>
        <end position="255"/>
    </location>
</feature>
<proteinExistence type="predicted"/>
<feature type="transmembrane region" description="Helical" evidence="1">
    <location>
        <begin position="124"/>
        <end position="141"/>
    </location>
</feature>
<accession>A0A1V9Y4N0</accession>
<evidence type="ECO:0008006" key="4">
    <source>
        <dbReference type="Google" id="ProtNLM"/>
    </source>
</evidence>
<evidence type="ECO:0000313" key="2">
    <source>
        <dbReference type="EMBL" id="OQR80680.1"/>
    </source>
</evidence>
<feature type="transmembrane region" description="Helical" evidence="1">
    <location>
        <begin position="261"/>
        <end position="280"/>
    </location>
</feature>
<reference evidence="2 3" key="1">
    <citation type="journal article" date="2014" name="Genome Biol. Evol.">
        <title>The secreted proteins of Achlya hypogyna and Thraustotheca clavata identify the ancestral oomycete secretome and reveal gene acquisitions by horizontal gene transfer.</title>
        <authorList>
            <person name="Misner I."/>
            <person name="Blouin N."/>
            <person name="Leonard G."/>
            <person name="Richards T.A."/>
            <person name="Lane C.E."/>
        </authorList>
    </citation>
    <scope>NUCLEOTIDE SEQUENCE [LARGE SCALE GENOMIC DNA]</scope>
    <source>
        <strain evidence="2 3">ATCC 48635</strain>
    </source>
</reference>
<feature type="transmembrane region" description="Helical" evidence="1">
    <location>
        <begin position="147"/>
        <end position="166"/>
    </location>
</feature>
<evidence type="ECO:0000256" key="1">
    <source>
        <dbReference type="SAM" id="Phobius"/>
    </source>
</evidence>
<dbReference type="Proteomes" id="UP000243579">
    <property type="component" value="Unassembled WGS sequence"/>
</dbReference>
<evidence type="ECO:0000313" key="3">
    <source>
        <dbReference type="Proteomes" id="UP000243579"/>
    </source>
</evidence>
<dbReference type="InterPro" id="IPR037185">
    <property type="entry name" value="EmrE-like"/>
</dbReference>
<feature type="transmembrane region" description="Helical" evidence="1">
    <location>
        <begin position="68"/>
        <end position="88"/>
    </location>
</feature>
<sequence>MLQGGVCAIAAFGLFGAMPFYWYLLREVAAAQVAAHSVVWSALTLVSLVAGTGQWRDFWTMSVTRRNVVVYGIVGALHAFNHLLIIYATASLHVLDVSLGLLLAPFIDGTLACWVLSEPMSTKQWIAVSVAIAAAGAVGAGNREIPIIAIFLPLSVGMSNLLQVLAPVEMFHGITLQTTLLLPPAIIYLVVLHIQDTGAFVQAGVSISAALVGGGVLSTLPPLLITRATVLLPSVSISALQYIAPVVLFVVGAVYFLEPLGWLQCMGFGVVTAMAALFLYETIRETNRVNAMIPVLRTVYLYDSPVQSSLALADRPSLEV</sequence>
<dbReference type="AlphaFoldDB" id="A0A1V9Y4N0"/>
<keyword evidence="3" id="KW-1185">Reference proteome</keyword>
<gene>
    <name evidence="2" type="ORF">ACHHYP_17321</name>
</gene>
<keyword evidence="1" id="KW-0812">Transmembrane</keyword>
<feature type="transmembrane region" description="Helical" evidence="1">
    <location>
        <begin position="7"/>
        <end position="25"/>
    </location>
</feature>
<comment type="caution">
    <text evidence="2">The sequence shown here is derived from an EMBL/GenBank/DDBJ whole genome shotgun (WGS) entry which is preliminary data.</text>
</comment>